<comment type="caution">
    <text evidence="1">The sequence shown here is derived from an EMBL/GenBank/DDBJ whole genome shotgun (WGS) entry which is preliminary data.</text>
</comment>
<gene>
    <name evidence="1" type="ORF">SCF082_LOCUS34759</name>
</gene>
<dbReference type="EMBL" id="CAXAMM010032223">
    <property type="protein sequence ID" value="CAK9069401.1"/>
    <property type="molecule type" value="Genomic_DNA"/>
</dbReference>
<sequence>MALNSLFGAGVAPKRDTVIGNMEQQINSVCQQHNPNYKALFVSWNDNQRQQGSCWGSNITDARLKGKDGEDFLVVRSQNFNERIGRVKATDVALLVGENSKSLEPVTLDKYLTDFGKYGSYAGSIPGNTSLLCARDHSVGIRFQAVFLPVEKGGLFGRAKEFYPDTFNYQTRSWDDPKNLILLCTSQGTFVQQDGPGSVPQFLHQYADGQWRKKYLEAMMTHHGVSMGQTETPEEREAALKQGKAVSTVIGTRDMGTGFNRLMTIQVPMKQSRSPPMGGGLFGSPGPFQTFGATGMDMGFGPPPAMGGGMGGMAPAPLAMVPMSVPTSGFSDCFGGAPQAQAAAGFGMPQAAASLGGFGSAAGAGRSKGYAAQKKQASAHAARVSIGSDAGRMDPLQMTRFERDGDCSVTITVQFYFVVEQGCLIAEEDIKRAIDVCEEAYKGCVWDGNLMDPNMSSAFAKKDMSWTEAMQIKGPSPLLLDSTLTFPESSTFPALIPSGWPSPPQVPFASASFSPLDGLDPELKMQVAKVPLQQEGFNFLHNTGLNLLQKGTDLDTAFHLFRLSNDLHLQLHGIPDATSLYNMACCLAVAVRGQIQRYQSSFPGTLSLAGCTANPMSAGGVVAPRMPPKLPGVTTVAALCESRLDMAVNLLAAAIGAGWRQHGHMANDPDLSTVAELRKARLEALVQLAKTMSY</sequence>
<name>A0ABP0P037_9DINO</name>
<accession>A0ABP0P037</accession>
<reference evidence="1 2" key="1">
    <citation type="submission" date="2024-02" db="EMBL/GenBank/DDBJ databases">
        <authorList>
            <person name="Chen Y."/>
            <person name="Shah S."/>
            <person name="Dougan E. K."/>
            <person name="Thang M."/>
            <person name="Chan C."/>
        </authorList>
    </citation>
    <scope>NUCLEOTIDE SEQUENCE [LARGE SCALE GENOMIC DNA]</scope>
</reference>
<protein>
    <submittedName>
        <fullName evidence="1">Uncharacterized protein R588</fullName>
    </submittedName>
</protein>
<evidence type="ECO:0000313" key="1">
    <source>
        <dbReference type="EMBL" id="CAK9069401.1"/>
    </source>
</evidence>
<proteinExistence type="predicted"/>
<dbReference type="Proteomes" id="UP001642464">
    <property type="component" value="Unassembled WGS sequence"/>
</dbReference>
<evidence type="ECO:0000313" key="2">
    <source>
        <dbReference type="Proteomes" id="UP001642464"/>
    </source>
</evidence>
<keyword evidence="2" id="KW-1185">Reference proteome</keyword>
<organism evidence="1 2">
    <name type="scientific">Durusdinium trenchii</name>
    <dbReference type="NCBI Taxonomy" id="1381693"/>
    <lineage>
        <taxon>Eukaryota</taxon>
        <taxon>Sar</taxon>
        <taxon>Alveolata</taxon>
        <taxon>Dinophyceae</taxon>
        <taxon>Suessiales</taxon>
        <taxon>Symbiodiniaceae</taxon>
        <taxon>Durusdinium</taxon>
    </lineage>
</organism>